<dbReference type="EC" id="2.7.13.3" evidence="2"/>
<dbReference type="GO" id="GO:0016301">
    <property type="term" value="F:kinase activity"/>
    <property type="evidence" value="ECO:0007669"/>
    <property type="project" value="UniProtKB-KW"/>
</dbReference>
<dbReference type="PRINTS" id="PR00344">
    <property type="entry name" value="BCTRLSENSOR"/>
</dbReference>
<dbReference type="PANTHER" id="PTHR43065">
    <property type="entry name" value="SENSOR HISTIDINE KINASE"/>
    <property type="match status" value="1"/>
</dbReference>
<keyword evidence="4" id="KW-0812">Transmembrane</keyword>
<feature type="transmembrane region" description="Helical" evidence="4">
    <location>
        <begin position="173"/>
        <end position="194"/>
    </location>
</feature>
<dbReference type="InterPro" id="IPR005467">
    <property type="entry name" value="His_kinase_dom"/>
</dbReference>
<reference evidence="6 7" key="1">
    <citation type="submission" date="2021-03" db="EMBL/GenBank/DDBJ databases">
        <title>novel species isolated from a fishpond in China.</title>
        <authorList>
            <person name="Lu H."/>
            <person name="Cai Z."/>
        </authorList>
    </citation>
    <scope>NUCLEOTIDE SEQUENCE [LARGE SCALE GENOMIC DNA]</scope>
    <source>
        <strain evidence="6 7">YJ13C</strain>
    </source>
</reference>
<dbReference type="Pfam" id="PF02518">
    <property type="entry name" value="HATPase_c"/>
    <property type="match status" value="1"/>
</dbReference>
<dbReference type="InterPro" id="IPR003661">
    <property type="entry name" value="HisK_dim/P_dom"/>
</dbReference>
<evidence type="ECO:0000313" key="7">
    <source>
        <dbReference type="Proteomes" id="UP000664480"/>
    </source>
</evidence>
<evidence type="ECO:0000256" key="2">
    <source>
        <dbReference type="ARBA" id="ARBA00012438"/>
    </source>
</evidence>
<accession>A0ABS3CBX5</accession>
<evidence type="ECO:0000256" key="1">
    <source>
        <dbReference type="ARBA" id="ARBA00000085"/>
    </source>
</evidence>
<gene>
    <name evidence="6" type="ORF">J0A69_04175</name>
</gene>
<evidence type="ECO:0000256" key="4">
    <source>
        <dbReference type="SAM" id="Phobius"/>
    </source>
</evidence>
<dbReference type="CDD" id="cd00082">
    <property type="entry name" value="HisKA"/>
    <property type="match status" value="1"/>
</dbReference>
<keyword evidence="7" id="KW-1185">Reference proteome</keyword>
<sequence>MDDESFLLGFRLSFISQELDDIRNNQISESKLKFYLLFGIYFVVFILHGYLYYLFREQKENLLVAVLLLLLLINDYVQFYFEFTQFDRLITFFVFKIIVVVRIAVFFLLPYTLVIFFKLEKFEKLKFLPFFAPLIFLLFQVLNIDNVWPIVSPAILILNLILLLIARKRKIKGVGFITFGFIGMVLFLIIPLVFESIIDINIYDFTPPIFWDISFLTILPLSMTFLIAYKMGKMYTSLEDMVESRTEALEISLNELKSTQAQLIQSEKMASLGELTAGIAHEIQNPLNFVNNFSEVNRELISELKEEIEKGDLEEVKLIATDIEANEEKINLHGKRADAIVKGMLEHSKRGSGQKELTNLNALAEEFLRLSYQSFLAKEPEFKCELKTDLASDLPQVSVIPQDIGKVLLNLINNAFYAVNEKANSTPKDYKPEVTVKTTKTKSPLGDSRLPDGQVGVEISVQDNGSGIPDSIKEKIFQPFFTTKPTGSGTGLGLSLSYDIIKAHGGELKVESEERKGTIFIIQFTNL</sequence>
<comment type="catalytic activity">
    <reaction evidence="1">
        <text>ATP + protein L-histidine = ADP + protein N-phospho-L-histidine.</text>
        <dbReference type="EC" id="2.7.13.3"/>
    </reaction>
</comment>
<protein>
    <recommendedName>
        <fullName evidence="2">histidine kinase</fullName>
        <ecNumber evidence="2">2.7.13.3</ecNumber>
    </recommendedName>
</protein>
<name>A0ABS3CBX5_9BACT</name>
<keyword evidence="4" id="KW-0472">Membrane</keyword>
<organism evidence="6 7">
    <name type="scientific">Algoriphagus pacificus</name>
    <dbReference type="NCBI Taxonomy" id="2811234"/>
    <lineage>
        <taxon>Bacteria</taxon>
        <taxon>Pseudomonadati</taxon>
        <taxon>Bacteroidota</taxon>
        <taxon>Cytophagia</taxon>
        <taxon>Cytophagales</taxon>
        <taxon>Cyclobacteriaceae</taxon>
        <taxon>Algoriphagus</taxon>
    </lineage>
</organism>
<dbReference type="InterPro" id="IPR004358">
    <property type="entry name" value="Sig_transdc_His_kin-like_C"/>
</dbReference>
<keyword evidence="6" id="KW-0808">Transferase</keyword>
<feature type="transmembrane region" description="Helical" evidence="4">
    <location>
        <begin position="125"/>
        <end position="142"/>
    </location>
</feature>
<evidence type="ECO:0000259" key="5">
    <source>
        <dbReference type="PROSITE" id="PS50109"/>
    </source>
</evidence>
<dbReference type="PROSITE" id="PS50109">
    <property type="entry name" value="HIS_KIN"/>
    <property type="match status" value="1"/>
</dbReference>
<evidence type="ECO:0000313" key="6">
    <source>
        <dbReference type="EMBL" id="MBN7814609.1"/>
    </source>
</evidence>
<dbReference type="SUPFAM" id="SSF55874">
    <property type="entry name" value="ATPase domain of HSP90 chaperone/DNA topoisomerase II/histidine kinase"/>
    <property type="match status" value="1"/>
</dbReference>
<dbReference type="InterPro" id="IPR036097">
    <property type="entry name" value="HisK_dim/P_sf"/>
</dbReference>
<keyword evidence="3" id="KW-0597">Phosphoprotein</keyword>
<keyword evidence="4" id="KW-1133">Transmembrane helix</keyword>
<dbReference type="InterPro" id="IPR003594">
    <property type="entry name" value="HATPase_dom"/>
</dbReference>
<evidence type="ECO:0000256" key="3">
    <source>
        <dbReference type="ARBA" id="ARBA00022553"/>
    </source>
</evidence>
<feature type="transmembrane region" description="Helical" evidence="4">
    <location>
        <begin position="62"/>
        <end position="81"/>
    </location>
</feature>
<proteinExistence type="predicted"/>
<feature type="transmembrane region" description="Helical" evidence="4">
    <location>
        <begin position="209"/>
        <end position="229"/>
    </location>
</feature>
<feature type="transmembrane region" description="Helical" evidence="4">
    <location>
        <begin position="148"/>
        <end position="166"/>
    </location>
</feature>
<keyword evidence="6" id="KW-0418">Kinase</keyword>
<dbReference type="Proteomes" id="UP000664480">
    <property type="component" value="Unassembled WGS sequence"/>
</dbReference>
<feature type="transmembrane region" description="Helical" evidence="4">
    <location>
        <begin position="93"/>
        <end position="113"/>
    </location>
</feature>
<feature type="transmembrane region" description="Helical" evidence="4">
    <location>
        <begin position="34"/>
        <end position="55"/>
    </location>
</feature>
<dbReference type="Gene3D" id="1.10.287.130">
    <property type="match status" value="1"/>
</dbReference>
<dbReference type="EMBL" id="JAFKCU010000001">
    <property type="protein sequence ID" value="MBN7814609.1"/>
    <property type="molecule type" value="Genomic_DNA"/>
</dbReference>
<dbReference type="SUPFAM" id="SSF47384">
    <property type="entry name" value="Homodimeric domain of signal transducing histidine kinase"/>
    <property type="match status" value="1"/>
</dbReference>
<comment type="caution">
    <text evidence="6">The sequence shown here is derived from an EMBL/GenBank/DDBJ whole genome shotgun (WGS) entry which is preliminary data.</text>
</comment>
<dbReference type="Gene3D" id="3.30.565.10">
    <property type="entry name" value="Histidine kinase-like ATPase, C-terminal domain"/>
    <property type="match status" value="1"/>
</dbReference>
<dbReference type="SMART" id="SM00387">
    <property type="entry name" value="HATPase_c"/>
    <property type="match status" value="1"/>
</dbReference>
<dbReference type="PANTHER" id="PTHR43065:SF42">
    <property type="entry name" value="TWO-COMPONENT SENSOR PPRA"/>
    <property type="match status" value="1"/>
</dbReference>
<dbReference type="InterPro" id="IPR036890">
    <property type="entry name" value="HATPase_C_sf"/>
</dbReference>
<feature type="domain" description="Histidine kinase" evidence="5">
    <location>
        <begin position="278"/>
        <end position="527"/>
    </location>
</feature>